<keyword evidence="4" id="KW-0805">Transcription regulation</keyword>
<gene>
    <name evidence="9" type="ORF">BpHYR1_043928</name>
</gene>
<feature type="domain" description="Histone deacetylase complex subunit SAP130 C-terminal" evidence="8">
    <location>
        <begin position="235"/>
        <end position="384"/>
    </location>
</feature>
<accession>A0A3M7RK12</accession>
<evidence type="ECO:0000256" key="3">
    <source>
        <dbReference type="ARBA" id="ARBA00022491"/>
    </source>
</evidence>
<dbReference type="EMBL" id="REGN01003226">
    <property type="protein sequence ID" value="RNA23737.1"/>
    <property type="molecule type" value="Genomic_DNA"/>
</dbReference>
<evidence type="ECO:0000256" key="1">
    <source>
        <dbReference type="ARBA" id="ARBA00004123"/>
    </source>
</evidence>
<dbReference type="AlphaFoldDB" id="A0A3M7RK12"/>
<name>A0A3M7RK12_BRAPC</name>
<feature type="compositionally biased region" description="Low complexity" evidence="7">
    <location>
        <begin position="129"/>
        <end position="145"/>
    </location>
</feature>
<evidence type="ECO:0000256" key="7">
    <source>
        <dbReference type="SAM" id="MobiDB-lite"/>
    </source>
</evidence>
<dbReference type="STRING" id="10195.A0A3M7RK12"/>
<keyword evidence="10" id="KW-1185">Reference proteome</keyword>
<comment type="subcellular location">
    <subcellularLocation>
        <location evidence="1">Nucleus</location>
    </subcellularLocation>
</comment>
<feature type="region of interest" description="Disordered" evidence="7">
    <location>
        <begin position="1"/>
        <end position="27"/>
    </location>
</feature>
<evidence type="ECO:0000256" key="6">
    <source>
        <dbReference type="ARBA" id="ARBA00023242"/>
    </source>
</evidence>
<evidence type="ECO:0000256" key="5">
    <source>
        <dbReference type="ARBA" id="ARBA00023163"/>
    </source>
</evidence>
<evidence type="ECO:0000313" key="10">
    <source>
        <dbReference type="Proteomes" id="UP000276133"/>
    </source>
</evidence>
<dbReference type="PANTHER" id="PTHR13497">
    <property type="entry name" value="HISTONE DEACETYLASE COMPLEX SUBUNIT SAP130"/>
    <property type="match status" value="1"/>
</dbReference>
<dbReference type="InterPro" id="IPR031963">
    <property type="entry name" value="SAP130_C"/>
</dbReference>
<protein>
    <submittedName>
        <fullName evidence="9">Histone deacetylase complex subunit SAP130-like protein</fullName>
    </submittedName>
</protein>
<sequence length="452" mass="51246">MIEKNSPSSHANLSQLHTSNSDHAYNLNQQNKPSMFELSIDPFKSLSQFSTTMLHGQTASDTNQTHYLTVPASSLFTTSSTSASPSSSSTSTQSVPKNIYSVINEVLYENSSTSSKSQTIRKLTESRAQSPQPTTSSQPSDSTTSEASNNRKRRKQEFKKQSVENLVSSSPLVALEKRSSHSNETEESEPALKVARVHNQLIKTDKKRTNSTKIKDHDLDEPFLDDQTVELLSKEFSYVDREGVRWTSKRQRSQVSIDKCYSPTWRPKQNHFVKYSDLGPVQSPTNSQASTITRKQLVDNLNEWRFHYVISQVNDLIEYENESLEVMNEVEDFLKNDNLIEFSDICIKISDSIKANSQRHKCVNQQLDETQILIHKLFDHKEKYKNFLIISSGGSLANTNSNNSILTNQPYSSHSMSTKKKLKKTFRTCLTSLGHDVGVFYSICKYLTQEPN</sequence>
<comment type="caution">
    <text evidence="9">The sequence shown here is derived from an EMBL/GenBank/DDBJ whole genome shotgun (WGS) entry which is preliminary data.</text>
</comment>
<dbReference type="PANTHER" id="PTHR13497:SF3">
    <property type="entry name" value="HISTONE DEACETYLASE COMPLEX SUBUNIT SAP130"/>
    <property type="match status" value="1"/>
</dbReference>
<organism evidence="9 10">
    <name type="scientific">Brachionus plicatilis</name>
    <name type="common">Marine rotifer</name>
    <name type="synonym">Brachionus muelleri</name>
    <dbReference type="NCBI Taxonomy" id="10195"/>
    <lineage>
        <taxon>Eukaryota</taxon>
        <taxon>Metazoa</taxon>
        <taxon>Spiralia</taxon>
        <taxon>Gnathifera</taxon>
        <taxon>Rotifera</taxon>
        <taxon>Eurotatoria</taxon>
        <taxon>Monogononta</taxon>
        <taxon>Pseudotrocha</taxon>
        <taxon>Ploima</taxon>
        <taxon>Brachionidae</taxon>
        <taxon>Brachionus</taxon>
    </lineage>
</organism>
<feature type="compositionally biased region" description="Polar residues" evidence="7">
    <location>
        <begin position="111"/>
        <end position="121"/>
    </location>
</feature>
<proteinExistence type="inferred from homology"/>
<dbReference type="OrthoDB" id="10048604at2759"/>
<reference evidence="9 10" key="1">
    <citation type="journal article" date="2018" name="Sci. Rep.">
        <title>Genomic signatures of local adaptation to the degree of environmental predictability in rotifers.</title>
        <authorList>
            <person name="Franch-Gras L."/>
            <person name="Hahn C."/>
            <person name="Garcia-Roger E.M."/>
            <person name="Carmona M.J."/>
            <person name="Serra M."/>
            <person name="Gomez A."/>
        </authorList>
    </citation>
    <scope>NUCLEOTIDE SEQUENCE [LARGE SCALE GENOMIC DNA]</scope>
    <source>
        <strain evidence="9">HYR1</strain>
    </source>
</reference>
<dbReference type="GO" id="GO:0070822">
    <property type="term" value="C:Sin3-type complex"/>
    <property type="evidence" value="ECO:0007669"/>
    <property type="project" value="TreeGrafter"/>
</dbReference>
<evidence type="ECO:0000259" key="8">
    <source>
        <dbReference type="Pfam" id="PF16014"/>
    </source>
</evidence>
<feature type="region of interest" description="Disordered" evidence="7">
    <location>
        <begin position="111"/>
        <end position="199"/>
    </location>
</feature>
<dbReference type="GO" id="GO:0000122">
    <property type="term" value="P:negative regulation of transcription by RNA polymerase II"/>
    <property type="evidence" value="ECO:0007669"/>
    <property type="project" value="TreeGrafter"/>
</dbReference>
<evidence type="ECO:0000256" key="2">
    <source>
        <dbReference type="ARBA" id="ARBA00007859"/>
    </source>
</evidence>
<dbReference type="InterPro" id="IPR024137">
    <property type="entry name" value="His_deAcase_cplx_SAP130"/>
</dbReference>
<keyword evidence="6" id="KW-0539">Nucleus</keyword>
<dbReference type="Pfam" id="PF16014">
    <property type="entry name" value="SAP130_C"/>
    <property type="match status" value="1"/>
</dbReference>
<keyword evidence="3" id="KW-0678">Repressor</keyword>
<evidence type="ECO:0000313" key="9">
    <source>
        <dbReference type="EMBL" id="RNA23737.1"/>
    </source>
</evidence>
<evidence type="ECO:0000256" key="4">
    <source>
        <dbReference type="ARBA" id="ARBA00023015"/>
    </source>
</evidence>
<feature type="compositionally biased region" description="Basic and acidic residues" evidence="7">
    <location>
        <begin position="175"/>
        <end position="184"/>
    </location>
</feature>
<dbReference type="Proteomes" id="UP000276133">
    <property type="component" value="Unassembled WGS sequence"/>
</dbReference>
<comment type="similarity">
    <text evidence="2">Belongs to the SAP130 family.</text>
</comment>
<keyword evidence="5" id="KW-0804">Transcription</keyword>